<comment type="caution">
    <text evidence="2">The sequence shown here is derived from an EMBL/GenBank/DDBJ whole genome shotgun (WGS) entry which is preliminary data.</text>
</comment>
<dbReference type="PANTHER" id="PTHR43685:SF11">
    <property type="entry name" value="GLYCOSYLTRANSFERASE TAGX-RELATED"/>
    <property type="match status" value="1"/>
</dbReference>
<keyword evidence="2" id="KW-0808">Transferase</keyword>
<dbReference type="GO" id="GO:0016740">
    <property type="term" value="F:transferase activity"/>
    <property type="evidence" value="ECO:0007669"/>
    <property type="project" value="UniProtKB-KW"/>
</dbReference>
<dbReference type="InterPro" id="IPR029044">
    <property type="entry name" value="Nucleotide-diphossugar_trans"/>
</dbReference>
<evidence type="ECO:0000259" key="1">
    <source>
        <dbReference type="Pfam" id="PF00535"/>
    </source>
</evidence>
<accession>A0A4U0YZC1</accession>
<feature type="domain" description="Glycosyltransferase 2-like" evidence="1">
    <location>
        <begin position="241"/>
        <end position="388"/>
    </location>
</feature>
<dbReference type="Gene3D" id="3.90.550.10">
    <property type="entry name" value="Spore Coat Polysaccharide Biosynthesis Protein SpsA, Chain A"/>
    <property type="match status" value="1"/>
</dbReference>
<evidence type="ECO:0000313" key="3">
    <source>
        <dbReference type="Proteomes" id="UP000306340"/>
    </source>
</evidence>
<proteinExistence type="predicted"/>
<gene>
    <name evidence="2" type="ORF">FAZ78_13265</name>
</gene>
<dbReference type="SUPFAM" id="SSF53448">
    <property type="entry name" value="Nucleotide-diphospho-sugar transferases"/>
    <property type="match status" value="1"/>
</dbReference>
<dbReference type="InterPro" id="IPR001173">
    <property type="entry name" value="Glyco_trans_2-like"/>
</dbReference>
<evidence type="ECO:0000313" key="2">
    <source>
        <dbReference type="EMBL" id="TKA96106.1"/>
    </source>
</evidence>
<dbReference type="Pfam" id="PF00535">
    <property type="entry name" value="Glycos_transf_2"/>
    <property type="match status" value="1"/>
</dbReference>
<dbReference type="AlphaFoldDB" id="A0A4U0YZC1"/>
<dbReference type="InterPro" id="IPR050834">
    <property type="entry name" value="Glycosyltransf_2"/>
</dbReference>
<dbReference type="PANTHER" id="PTHR43685">
    <property type="entry name" value="GLYCOSYLTRANSFERASE"/>
    <property type="match status" value="1"/>
</dbReference>
<dbReference type="EMBL" id="SWAU01000122">
    <property type="protein sequence ID" value="TKA96106.1"/>
    <property type="molecule type" value="Genomic_DNA"/>
</dbReference>
<protein>
    <submittedName>
        <fullName evidence="2">Glycosyltransferase</fullName>
    </submittedName>
</protein>
<reference evidence="2 3" key="1">
    <citation type="submission" date="2019-04" db="EMBL/GenBank/DDBJ databases">
        <title>Crypto-aerobic microbial life in anoxic (sulfidic) marine sediments.</title>
        <authorList>
            <person name="Bhattacharya S."/>
            <person name="Roy C."/>
            <person name="Mondal N."/>
            <person name="Sarkar J."/>
            <person name="Mandal S."/>
            <person name="Rameez M.J."/>
            <person name="Ghosh W."/>
        </authorList>
    </citation>
    <scope>NUCLEOTIDE SEQUENCE [LARGE SCALE GENOMIC DNA]</scope>
    <source>
        <strain evidence="2 3">SBBC</strain>
    </source>
</reference>
<name>A0A4U0YZC1_9RHOB</name>
<sequence length="874" mass="96494">MRCAGWLRLKKTVRGSPPAASTEIGCPPLPGAISAYGHRCAKAVSGTSDRIGPLPPEDCPAWRRRAVERYSITRYRKLLLQLGFRDRATADLEEASHDFSAPGRRMLAARELALLKLAGEGPSDLRAALDHLELELSAEADPVHQRATVILICETLLRLGDAGQARDRLRRQVERDPHPDYHLGLANCEPEEADKVRCINAALHRAGLAPVTLRDGSAASPYDRLAASATAEGWAEQPLITVIMPAFNAAGFIGTAIGSLLAHSWRNIELLVVDDHSTDRTSRAVGEWVERDPRVRLIRAGENGGPYVARNLALREASGTFVTCNDADDWSHPQKLALQARHLLDNPQFVANDSQQARATESMDFYRRGQAGWYVFRNMSSFMFRRDAIADAIGFWDCVRFGADAEFIRRIDIVFGQGAAASLPTGPVSFQRQSDGSLTAHSAFGYHGFHMGARLEYARQQARFHQGAADLKYGFPQPRRAFPVPEPMWPRREAREGARRSYDVVIAADLRVSDAESWALATEIETLAAAGRRIGLVQLSRYDVEVDAPMPDHLCRLLERDGTDVIVYGEKINCGLLLLRGPAILQDRQVYLPDIEAGRVVIVAPSPAIIDGHDAAEALHIADRQAEKYFRQRPLWCVGSPRLRDRLRACRGPDGRTLAVAETCWEPILCSRRWYRPEQRSGGGRGTLGYHAIAGLAADPGERHRLTSIHGKTDRFERQVLGASPMTAAAARSVPEGWTLAQSEELTVAAFLAQLDIFLCYDPRLGADTVRLLAHEAMAAGVPVVLDPTWREELSDAAAYARPENALALAFHLLDTPEDYDRQRRDGRARIATKLGPEAYLDRLDRLAGRRIEPIGARMSGKPVTAGEDRCGKR</sequence>
<dbReference type="CDD" id="cd00761">
    <property type="entry name" value="Glyco_tranf_GTA_type"/>
    <property type="match status" value="1"/>
</dbReference>
<organism evidence="2 3">
    <name type="scientific">Cereibacter changlensis</name>
    <dbReference type="NCBI Taxonomy" id="402884"/>
    <lineage>
        <taxon>Bacteria</taxon>
        <taxon>Pseudomonadati</taxon>
        <taxon>Pseudomonadota</taxon>
        <taxon>Alphaproteobacteria</taxon>
        <taxon>Rhodobacterales</taxon>
        <taxon>Paracoccaceae</taxon>
        <taxon>Cereibacter</taxon>
    </lineage>
</organism>
<dbReference type="RefSeq" id="WP_136793020.1">
    <property type="nucleotide sequence ID" value="NZ_SWAU01000122.1"/>
</dbReference>
<dbReference type="Proteomes" id="UP000306340">
    <property type="component" value="Unassembled WGS sequence"/>
</dbReference>